<proteinExistence type="predicted"/>
<sequence>MAPAIAQRIVDAVIDNCRRTGQLSDADLATLHFVVPGNILERAVDIVDGRGIERVRSVSGGQAFRVRGTRPYRCTSRHCSCPAFNNIVVLHATAAYCKHQIAAMIADTLHLIQNEVVVSDDAFAKFAVDDSTYLIAVAGHEQPETSNP</sequence>
<feature type="domain" description="SWIM-type" evidence="2">
    <location>
        <begin position="64"/>
        <end position="108"/>
    </location>
</feature>
<dbReference type="GO" id="GO:0000724">
    <property type="term" value="P:double-strand break repair via homologous recombination"/>
    <property type="evidence" value="ECO:0007669"/>
    <property type="project" value="TreeGrafter"/>
</dbReference>
<keyword evidence="4" id="KW-1185">Reference proteome</keyword>
<dbReference type="Proteomes" id="UP000039324">
    <property type="component" value="Unassembled WGS sequence"/>
</dbReference>
<organism evidence="3 4">
    <name type="scientific">Plasmodiophora brassicae</name>
    <name type="common">Clubroot disease agent</name>
    <dbReference type="NCBI Taxonomy" id="37360"/>
    <lineage>
        <taxon>Eukaryota</taxon>
        <taxon>Sar</taxon>
        <taxon>Rhizaria</taxon>
        <taxon>Endomyxa</taxon>
        <taxon>Phytomyxea</taxon>
        <taxon>Plasmodiophorida</taxon>
        <taxon>Plasmodiophoridae</taxon>
        <taxon>Plasmodiophora</taxon>
    </lineage>
</organism>
<dbReference type="PANTHER" id="PTHR28498:SF1">
    <property type="entry name" value="ZINC FINGER SWIM DOMAIN-CONTAINING PROTEIN 7"/>
    <property type="match status" value="1"/>
</dbReference>
<reference evidence="3 4" key="1">
    <citation type="submission" date="2015-02" db="EMBL/GenBank/DDBJ databases">
        <authorList>
            <person name="Chooi Y.-H."/>
        </authorList>
    </citation>
    <scope>NUCLEOTIDE SEQUENCE [LARGE SCALE GENOMIC DNA]</scope>
    <source>
        <strain evidence="3">E3</strain>
    </source>
</reference>
<keyword evidence="1" id="KW-0479">Metal-binding</keyword>
<keyword evidence="1" id="KW-0862">Zinc</keyword>
<evidence type="ECO:0000256" key="1">
    <source>
        <dbReference type="PROSITE-ProRule" id="PRU00325"/>
    </source>
</evidence>
<accession>A0A0G4J5C9</accession>
<evidence type="ECO:0000313" key="4">
    <source>
        <dbReference type="Proteomes" id="UP000039324"/>
    </source>
</evidence>
<dbReference type="OMA" id="ELDADMW"/>
<name>A0A0G4J5C9_PLABS</name>
<evidence type="ECO:0000259" key="2">
    <source>
        <dbReference type="PROSITE" id="PS50966"/>
    </source>
</evidence>
<dbReference type="PANTHER" id="PTHR28498">
    <property type="entry name" value="ZINC FINGER SWIM DOMAIN-CONTAINING PROTEIN 7"/>
    <property type="match status" value="1"/>
</dbReference>
<dbReference type="InterPro" id="IPR007527">
    <property type="entry name" value="Znf_SWIM"/>
</dbReference>
<dbReference type="GO" id="GO:0097196">
    <property type="term" value="C:Shu complex"/>
    <property type="evidence" value="ECO:0007669"/>
    <property type="project" value="TreeGrafter"/>
</dbReference>
<dbReference type="OrthoDB" id="337581at2759"/>
<protein>
    <recommendedName>
        <fullName evidence="2">SWIM-type domain-containing protein</fullName>
    </recommendedName>
</protein>
<keyword evidence="1" id="KW-0863">Zinc-finger</keyword>
<evidence type="ECO:0000313" key="3">
    <source>
        <dbReference type="EMBL" id="CEP02755.1"/>
    </source>
</evidence>
<gene>
    <name evidence="3" type="ORF">PBRA_002722</name>
</gene>
<dbReference type="PROSITE" id="PS50966">
    <property type="entry name" value="ZF_SWIM"/>
    <property type="match status" value="1"/>
</dbReference>
<dbReference type="AlphaFoldDB" id="A0A0G4J5C9"/>
<dbReference type="EMBL" id="CDSF01000133">
    <property type="protein sequence ID" value="CEP02755.1"/>
    <property type="molecule type" value="Genomic_DNA"/>
</dbReference>
<dbReference type="GO" id="GO:0008270">
    <property type="term" value="F:zinc ion binding"/>
    <property type="evidence" value="ECO:0007669"/>
    <property type="project" value="UniProtKB-KW"/>
</dbReference>